<evidence type="ECO:0000256" key="2">
    <source>
        <dbReference type="ARBA" id="ARBA00004651"/>
    </source>
</evidence>
<evidence type="ECO:0000256" key="8">
    <source>
        <dbReference type="ARBA" id="ARBA00023136"/>
    </source>
</evidence>
<dbReference type="RefSeq" id="XP_029711678.1">
    <property type="nucleotide sequence ID" value="XM_029855818.2"/>
</dbReference>
<keyword evidence="7 9" id="KW-1133">Transmembrane helix</keyword>
<comment type="similarity">
    <text evidence="3 9">Belongs to the riboflavin transporter family.</text>
</comment>
<evidence type="ECO:0000256" key="6">
    <source>
        <dbReference type="ARBA" id="ARBA00022692"/>
    </source>
</evidence>
<evidence type="ECO:0000256" key="10">
    <source>
        <dbReference type="SAM" id="MobiDB-lite"/>
    </source>
</evidence>
<dbReference type="RefSeq" id="XP_029711677.1">
    <property type="nucleotide sequence ID" value="XM_029855817.2"/>
</dbReference>
<comment type="function">
    <text evidence="9">Plasma membrane transporter mediating the uptake by cells of the water soluble vitamin B2/riboflavin that plays a key role in biochemical oxidation-reduction reactions of the carbohydrate, lipid, and amino acid metabolism.</text>
</comment>
<dbReference type="RefSeq" id="XP_029711679.1">
    <property type="nucleotide sequence ID" value="XM_029855819.2"/>
</dbReference>
<evidence type="ECO:0000313" key="11">
    <source>
        <dbReference type="EnsemblMetazoa" id="AALFPA23_024762.P36909"/>
    </source>
</evidence>
<keyword evidence="12" id="KW-1185">Reference proteome</keyword>
<dbReference type="GeneID" id="115253444"/>
<feature type="transmembrane region" description="Helical" evidence="9">
    <location>
        <begin position="390"/>
        <end position="411"/>
    </location>
</feature>
<keyword evidence="4 9" id="KW-0813">Transport</keyword>
<dbReference type="EnsemblMetazoa" id="AALFPA23_024762.R36908">
    <property type="protein sequence ID" value="AALFPA23_024762.P36908"/>
    <property type="gene ID" value="AALFPA23_024762"/>
</dbReference>
<comment type="subcellular location">
    <subcellularLocation>
        <location evidence="2 9">Cell membrane</location>
        <topology evidence="2 9">Multi-pass membrane protein</topology>
    </subcellularLocation>
</comment>
<reference evidence="12" key="1">
    <citation type="journal article" date="2015" name="Proc. Natl. Acad. Sci. U.S.A.">
        <title>Genome sequence of the Asian Tiger mosquito, Aedes albopictus, reveals insights into its biology, genetics, and evolution.</title>
        <authorList>
            <person name="Chen X.G."/>
            <person name="Jiang X."/>
            <person name="Gu J."/>
            <person name="Xu M."/>
            <person name="Wu Y."/>
            <person name="Deng Y."/>
            <person name="Zhang C."/>
            <person name="Bonizzoni M."/>
            <person name="Dermauw W."/>
            <person name="Vontas J."/>
            <person name="Armbruster P."/>
            <person name="Huang X."/>
            <person name="Yang Y."/>
            <person name="Zhang H."/>
            <person name="He W."/>
            <person name="Peng H."/>
            <person name="Liu Y."/>
            <person name="Wu K."/>
            <person name="Chen J."/>
            <person name="Lirakis M."/>
            <person name="Topalis P."/>
            <person name="Van Leeuwen T."/>
            <person name="Hall A.B."/>
            <person name="Jiang X."/>
            <person name="Thorpe C."/>
            <person name="Mueller R.L."/>
            <person name="Sun C."/>
            <person name="Waterhouse R.M."/>
            <person name="Yan G."/>
            <person name="Tu Z.J."/>
            <person name="Fang X."/>
            <person name="James A.A."/>
        </authorList>
    </citation>
    <scope>NUCLEOTIDE SEQUENCE [LARGE SCALE GENOMIC DNA]</scope>
    <source>
        <strain evidence="12">Foshan</strain>
    </source>
</reference>
<evidence type="ECO:0000256" key="5">
    <source>
        <dbReference type="ARBA" id="ARBA00022475"/>
    </source>
</evidence>
<evidence type="ECO:0000256" key="9">
    <source>
        <dbReference type="RuleBase" id="RU368035"/>
    </source>
</evidence>
<dbReference type="EnsemblMetazoa" id="AALFPA23_024762.R36909">
    <property type="protein sequence ID" value="AALFPA23_024762.P36909"/>
    <property type="gene ID" value="AALFPA23_024762"/>
</dbReference>
<dbReference type="PANTHER" id="PTHR12929:SF10">
    <property type="entry name" value="RIBOFLAVIN TRANSPORTER"/>
    <property type="match status" value="1"/>
</dbReference>
<protein>
    <recommendedName>
        <fullName evidence="9">Riboflavin transporter</fullName>
    </recommendedName>
</protein>
<dbReference type="InterPro" id="IPR009357">
    <property type="entry name" value="Riboflavin_transptr"/>
</dbReference>
<dbReference type="Proteomes" id="UP000069940">
    <property type="component" value="Unassembled WGS sequence"/>
</dbReference>
<dbReference type="EnsemblMetazoa" id="AALFPA23_024762.R36907">
    <property type="protein sequence ID" value="AALFPA23_024762.P36907"/>
    <property type="gene ID" value="AALFPA23_024762"/>
</dbReference>
<evidence type="ECO:0000313" key="12">
    <source>
        <dbReference type="Proteomes" id="UP000069940"/>
    </source>
</evidence>
<organism evidence="11 12">
    <name type="scientific">Aedes albopictus</name>
    <name type="common">Asian tiger mosquito</name>
    <name type="synonym">Stegomyia albopicta</name>
    <dbReference type="NCBI Taxonomy" id="7160"/>
    <lineage>
        <taxon>Eukaryota</taxon>
        <taxon>Metazoa</taxon>
        <taxon>Ecdysozoa</taxon>
        <taxon>Arthropoda</taxon>
        <taxon>Hexapoda</taxon>
        <taxon>Insecta</taxon>
        <taxon>Pterygota</taxon>
        <taxon>Neoptera</taxon>
        <taxon>Endopterygota</taxon>
        <taxon>Diptera</taxon>
        <taxon>Nematocera</taxon>
        <taxon>Culicoidea</taxon>
        <taxon>Culicidae</taxon>
        <taxon>Culicinae</taxon>
        <taxon>Aedini</taxon>
        <taxon>Aedes</taxon>
        <taxon>Stegomyia</taxon>
    </lineage>
</organism>
<keyword evidence="6 9" id="KW-0812">Transmembrane</keyword>
<keyword evidence="5 9" id="KW-1003">Cell membrane</keyword>
<dbReference type="Pfam" id="PF06237">
    <property type="entry name" value="SLC52_ribofla_tr"/>
    <property type="match status" value="1"/>
</dbReference>
<feature type="transmembrane region" description="Helical" evidence="9">
    <location>
        <begin position="487"/>
        <end position="507"/>
    </location>
</feature>
<feature type="compositionally biased region" description="Low complexity" evidence="10">
    <location>
        <begin position="1"/>
        <end position="22"/>
    </location>
</feature>
<proteinExistence type="inferred from homology"/>
<dbReference type="PANTHER" id="PTHR12929">
    <property type="entry name" value="SOLUTE CARRIER FAMILY 52"/>
    <property type="match status" value="1"/>
</dbReference>
<keyword evidence="8 9" id="KW-0472">Membrane</keyword>
<reference evidence="11" key="2">
    <citation type="submission" date="2025-05" db="UniProtKB">
        <authorList>
            <consortium name="EnsemblMetazoa"/>
        </authorList>
    </citation>
    <scope>IDENTIFICATION</scope>
    <source>
        <strain evidence="11">Foshan</strain>
    </source>
</reference>
<feature type="transmembrane region" description="Helical" evidence="9">
    <location>
        <begin position="452"/>
        <end position="475"/>
    </location>
</feature>
<evidence type="ECO:0000256" key="3">
    <source>
        <dbReference type="ARBA" id="ARBA00006366"/>
    </source>
</evidence>
<feature type="transmembrane region" description="Helical" evidence="9">
    <location>
        <begin position="519"/>
        <end position="541"/>
    </location>
</feature>
<comment type="catalytic activity">
    <reaction evidence="1 9">
        <text>riboflavin(in) = riboflavin(out)</text>
        <dbReference type="Rhea" id="RHEA:35015"/>
        <dbReference type="ChEBI" id="CHEBI:57986"/>
    </reaction>
</comment>
<feature type="transmembrane region" description="Helical" evidence="9">
    <location>
        <begin position="232"/>
        <end position="253"/>
    </location>
</feature>
<feature type="transmembrane region" description="Helical" evidence="9">
    <location>
        <begin position="132"/>
        <end position="149"/>
    </location>
</feature>
<feature type="transmembrane region" description="Helical" evidence="9">
    <location>
        <begin position="265"/>
        <end position="285"/>
    </location>
</feature>
<feature type="transmembrane region" description="Helical" evidence="9">
    <location>
        <begin position="321"/>
        <end position="339"/>
    </location>
</feature>
<evidence type="ECO:0000256" key="4">
    <source>
        <dbReference type="ARBA" id="ARBA00022448"/>
    </source>
</evidence>
<feature type="transmembrane region" description="Helical" evidence="9">
    <location>
        <begin position="169"/>
        <end position="188"/>
    </location>
</feature>
<name>A0ABM2A5W2_AEDAL</name>
<sequence>MRITATDRTSAASSSVTGGHDQQQYHDHQYGADDFDGIAPTTTMTASSSIIVDEEPGFSVDSRRLKSANLVSVSGASPTSKNAPKAADGDCLITSPSSPALTENCCLLRKPNGNNMKSKLSGVRGALQNRSLLVDLLAILFGVGAWIGVNSSFVQLPLLVVNAPEGWNLPSYLVVITQLGNLGPLLYTGLQKVRAFRDSYMIYAVLIVGTVGAICMAFLYEVTAHVFGAERSVAMFVCVFALALVGCTSSVLFMPYMGRFRAIYLITYLIGEGLSGFLPSIVALIQGVGGNAECIPNNSTDLDAPEFISYTPPPRFGSMEYFIFVFVVLIISTVAFTVLDNHPRCRKEYAAVVINHGNDYTYDNDHPTTHEKANGAVKVEQSKILSNRNYAYLMILLGILCMFGNGIFPSIQSYSCLPYGNVAYHLTVTLSTMANPVACFLAVFLPHTSIRAITSISLLSALFAVYALLTAFMSPSPPLMGRAIGDALVIATWTILIGLVSYVRLSITTVFRYQGGKSLVWVGAVTQIGSLLGSILSFSLVNFTDLFQQYYPC</sequence>
<accession>A0ABM2A5W2</accession>
<evidence type="ECO:0000256" key="1">
    <source>
        <dbReference type="ARBA" id="ARBA00000215"/>
    </source>
</evidence>
<feature type="region of interest" description="Disordered" evidence="10">
    <location>
        <begin position="1"/>
        <end position="38"/>
    </location>
</feature>
<evidence type="ECO:0000256" key="7">
    <source>
        <dbReference type="ARBA" id="ARBA00022989"/>
    </source>
</evidence>
<feature type="transmembrane region" description="Helical" evidence="9">
    <location>
        <begin position="200"/>
        <end position="220"/>
    </location>
</feature>
<feature type="transmembrane region" description="Helical" evidence="9">
    <location>
        <begin position="423"/>
        <end position="445"/>
    </location>
</feature>